<evidence type="ECO:0000256" key="3">
    <source>
        <dbReference type="ARBA" id="ARBA00022692"/>
    </source>
</evidence>
<feature type="transmembrane region" description="Helical" evidence="8">
    <location>
        <begin position="393"/>
        <end position="413"/>
    </location>
</feature>
<feature type="transmembrane region" description="Helical" evidence="8">
    <location>
        <begin position="425"/>
        <end position="447"/>
    </location>
</feature>
<evidence type="ECO:0000256" key="8">
    <source>
        <dbReference type="SAM" id="Phobius"/>
    </source>
</evidence>
<dbReference type="Proteomes" id="UP000729357">
    <property type="component" value="Unassembled WGS sequence"/>
</dbReference>
<sequence length="1063" mass="118344">MAAPHQTFAMDGLEGLEKKNLSAEHLEIVATQSEHNIEWLAQFPLIADKSPEELRKIEKGLLRKLDWIFLPVVTLMLLMGYLDRINVGNARLAGMQKNLGMDDTTYSLGISAFYIGYIVSQLPATIYLARGRPQIQMPIHVVIWSVITACMALMSSGWSFVLCRFLVGVAEGPFLPMVSLMSSSWYTKEEAPLRMAIWHAGNIASNIFSGLLAAAILTTMEGINGIAAWSWFFIIEGSVGVCVGLAGFYCIPNFPHNHNVKWLTDEQAQMAQYRMLVSSGGVSEDDDTSAWKGVWLACKDPFTWIYTVLHFGLIVSLSEKDFFPSIVKTLGYSKLMTYLIQAPPYVFAYIATLVISWSAGRYKEHCYHIVGSSMLTIIGTAIVIGTYNPGARYFGMFFMCAGPFVGLNIHVPWETTNVFTPRSKRAAVVSITNSIASVSHWFTPYLFLTKQAPLYQEGGAMILSGAALGILGCLVCKWPRVRKKRKTANTRPESLSGAGDSMPPDNWNTHRGSLNGTAQSTAPETHITDTSPVVTRPVVQEDPGTGGSSTYIGRHHFGDTAIDETSARDYGQSRQQGLSDLEQKTLELWDVFALPPRPLHESLLESFMQYCFPWMPLLEPSEAHVRDNQQSSLLLSQAIFLAASRVNPSPPVCEYASPAEFYQRAKALFWVGHEKNELTVIKATTMLHWYTPDGPAFVSHDTSEYWLKIGVGLAYQIGLHKEPPPGPQKAIRRRMWWSLVVRDSLISVSRGRPRAVNLEDSDVTMPTLDDFADAPETGELFIAYVEVCCILGDLVQTCARRRITASKRTEVLNGLFKWTQMLPARLMLAQYSVDTRSYEARPHDFLARQLHVPYFTSIIILARSGAASDNISPAAVTAASFVAGIYEDFLARNLVGLLSPTFTTFAFISGLVLRSLRSYPGLWPAARKDLETILASLQQLSNRWRSAIGAYKVIQRALDHPVPTSTSPKRSLLSLSREEAPLFEGFPLHICRMWHASEAERAAQNVDFNLSDILSPQMDLATERVSNSQAAIMNLNLLPDDSLFDVPFDDLPDYFWGDWRFNG</sequence>
<feature type="domain" description="Major facilitator superfamily (MFS) profile" evidence="9">
    <location>
        <begin position="69"/>
        <end position="484"/>
    </location>
</feature>
<evidence type="ECO:0000256" key="2">
    <source>
        <dbReference type="ARBA" id="ARBA00022448"/>
    </source>
</evidence>
<evidence type="ECO:0000313" key="10">
    <source>
        <dbReference type="EMBL" id="KAG9986894.1"/>
    </source>
</evidence>
<feature type="transmembrane region" description="Helical" evidence="8">
    <location>
        <begin position="459"/>
        <end position="476"/>
    </location>
</feature>
<dbReference type="SMART" id="SM00906">
    <property type="entry name" value="Fungal_trans"/>
    <property type="match status" value="1"/>
</dbReference>
<keyword evidence="6" id="KW-0539">Nucleus</keyword>
<protein>
    <submittedName>
        <fullName evidence="10">MFS general substrate transporter</fullName>
    </submittedName>
</protein>
<dbReference type="EMBL" id="JAHFXS010000267">
    <property type="protein sequence ID" value="KAG9986894.1"/>
    <property type="molecule type" value="Genomic_DNA"/>
</dbReference>
<feature type="region of interest" description="Disordered" evidence="7">
    <location>
        <begin position="485"/>
        <end position="527"/>
    </location>
</feature>
<dbReference type="InterPro" id="IPR007219">
    <property type="entry name" value="XnlR_reg_dom"/>
</dbReference>
<feature type="transmembrane region" description="Helical" evidence="8">
    <location>
        <begin position="366"/>
        <end position="387"/>
    </location>
</feature>
<dbReference type="AlphaFoldDB" id="A0A9P8JYF2"/>
<dbReference type="GO" id="GO:0022857">
    <property type="term" value="F:transmembrane transporter activity"/>
    <property type="evidence" value="ECO:0007669"/>
    <property type="project" value="InterPro"/>
</dbReference>
<dbReference type="GO" id="GO:0006351">
    <property type="term" value="P:DNA-templated transcription"/>
    <property type="evidence" value="ECO:0007669"/>
    <property type="project" value="InterPro"/>
</dbReference>
<evidence type="ECO:0000256" key="6">
    <source>
        <dbReference type="ARBA" id="ARBA00023242"/>
    </source>
</evidence>
<dbReference type="GO" id="GO:0003677">
    <property type="term" value="F:DNA binding"/>
    <property type="evidence" value="ECO:0007669"/>
    <property type="project" value="InterPro"/>
</dbReference>
<dbReference type="GO" id="GO:0008270">
    <property type="term" value="F:zinc ion binding"/>
    <property type="evidence" value="ECO:0007669"/>
    <property type="project" value="InterPro"/>
</dbReference>
<name>A0A9P8JYF2_AURME</name>
<keyword evidence="2" id="KW-0813">Transport</keyword>
<dbReference type="Gene3D" id="1.20.1250.20">
    <property type="entry name" value="MFS general substrate transporter like domains"/>
    <property type="match status" value="2"/>
</dbReference>
<dbReference type="InterPro" id="IPR036259">
    <property type="entry name" value="MFS_trans_sf"/>
</dbReference>
<comment type="subcellular location">
    <subcellularLocation>
        <location evidence="1">Membrane</location>
        <topology evidence="1">Multi-pass membrane protein</topology>
    </subcellularLocation>
</comment>
<feature type="non-terminal residue" evidence="10">
    <location>
        <position position="1063"/>
    </location>
</feature>
<keyword evidence="5 8" id="KW-0472">Membrane</keyword>
<dbReference type="Pfam" id="PF04082">
    <property type="entry name" value="Fungal_trans"/>
    <property type="match status" value="1"/>
</dbReference>
<dbReference type="PANTHER" id="PTHR43791:SF13">
    <property type="entry name" value="MAJOR FACILITATOR SUPERFAMILY (MFS) PROFILE DOMAIN-CONTAINING PROTEIN"/>
    <property type="match status" value="1"/>
</dbReference>
<dbReference type="CDD" id="cd12148">
    <property type="entry name" value="fungal_TF_MHR"/>
    <property type="match status" value="1"/>
</dbReference>
<dbReference type="FunFam" id="1.20.1250.20:FF:000057">
    <property type="entry name" value="MFS general substrate transporter"/>
    <property type="match status" value="1"/>
</dbReference>
<evidence type="ECO:0000256" key="4">
    <source>
        <dbReference type="ARBA" id="ARBA00022989"/>
    </source>
</evidence>
<dbReference type="Pfam" id="PF07690">
    <property type="entry name" value="MFS_1"/>
    <property type="match status" value="1"/>
</dbReference>
<feature type="transmembrane region" description="Helical" evidence="8">
    <location>
        <begin position="338"/>
        <end position="359"/>
    </location>
</feature>
<dbReference type="InterPro" id="IPR020846">
    <property type="entry name" value="MFS_dom"/>
</dbReference>
<feature type="transmembrane region" description="Helical" evidence="8">
    <location>
        <begin position="106"/>
        <end position="129"/>
    </location>
</feature>
<evidence type="ECO:0000259" key="9">
    <source>
        <dbReference type="PROSITE" id="PS50850"/>
    </source>
</evidence>
<evidence type="ECO:0000256" key="1">
    <source>
        <dbReference type="ARBA" id="ARBA00004141"/>
    </source>
</evidence>
<keyword evidence="11" id="KW-1185">Reference proteome</keyword>
<evidence type="ECO:0000313" key="11">
    <source>
        <dbReference type="Proteomes" id="UP000729357"/>
    </source>
</evidence>
<dbReference type="PROSITE" id="PS50850">
    <property type="entry name" value="MFS"/>
    <property type="match status" value="1"/>
</dbReference>
<reference evidence="10" key="1">
    <citation type="journal article" date="2021" name="J Fungi (Basel)">
        <title>Virulence traits and population genomics of the black yeast Aureobasidium melanogenum.</title>
        <authorList>
            <person name="Cernosa A."/>
            <person name="Sun X."/>
            <person name="Gostincar C."/>
            <person name="Fang C."/>
            <person name="Gunde-Cimerman N."/>
            <person name="Song Z."/>
        </authorList>
    </citation>
    <scope>NUCLEOTIDE SEQUENCE</scope>
    <source>
        <strain evidence="10">EXF-9298</strain>
    </source>
</reference>
<feature type="transmembrane region" description="Helical" evidence="8">
    <location>
        <begin position="141"/>
        <end position="159"/>
    </location>
</feature>
<feature type="compositionally biased region" description="Polar residues" evidence="7">
    <location>
        <begin position="506"/>
        <end position="527"/>
    </location>
</feature>
<evidence type="ECO:0000256" key="7">
    <source>
        <dbReference type="SAM" id="MobiDB-lite"/>
    </source>
</evidence>
<comment type="caution">
    <text evidence="10">The sequence shown here is derived from an EMBL/GenBank/DDBJ whole genome shotgun (WGS) entry which is preliminary data.</text>
</comment>
<proteinExistence type="predicted"/>
<feature type="transmembrane region" description="Helical" evidence="8">
    <location>
        <begin position="229"/>
        <end position="251"/>
    </location>
</feature>
<evidence type="ECO:0000256" key="5">
    <source>
        <dbReference type="ARBA" id="ARBA00023136"/>
    </source>
</evidence>
<keyword evidence="3 8" id="KW-0812">Transmembrane</keyword>
<feature type="transmembrane region" description="Helical" evidence="8">
    <location>
        <begin position="197"/>
        <end position="217"/>
    </location>
</feature>
<reference evidence="10" key="2">
    <citation type="submission" date="2021-08" db="EMBL/GenBank/DDBJ databases">
        <authorList>
            <person name="Gostincar C."/>
            <person name="Sun X."/>
            <person name="Song Z."/>
            <person name="Gunde-Cimerman N."/>
        </authorList>
    </citation>
    <scope>NUCLEOTIDE SEQUENCE</scope>
    <source>
        <strain evidence="10">EXF-9298</strain>
    </source>
</reference>
<dbReference type="GO" id="GO:0016020">
    <property type="term" value="C:membrane"/>
    <property type="evidence" value="ECO:0007669"/>
    <property type="project" value="UniProtKB-SubCell"/>
</dbReference>
<gene>
    <name evidence="10" type="ORF">KCU98_g3718</name>
</gene>
<dbReference type="InterPro" id="IPR011701">
    <property type="entry name" value="MFS"/>
</dbReference>
<dbReference type="PANTHER" id="PTHR43791">
    <property type="entry name" value="PERMEASE-RELATED"/>
    <property type="match status" value="1"/>
</dbReference>
<organism evidence="10 11">
    <name type="scientific">Aureobasidium melanogenum</name>
    <name type="common">Aureobasidium pullulans var. melanogenum</name>
    <dbReference type="NCBI Taxonomy" id="46634"/>
    <lineage>
        <taxon>Eukaryota</taxon>
        <taxon>Fungi</taxon>
        <taxon>Dikarya</taxon>
        <taxon>Ascomycota</taxon>
        <taxon>Pezizomycotina</taxon>
        <taxon>Dothideomycetes</taxon>
        <taxon>Dothideomycetidae</taxon>
        <taxon>Dothideales</taxon>
        <taxon>Saccotheciaceae</taxon>
        <taxon>Aureobasidium</taxon>
    </lineage>
</organism>
<dbReference type="SUPFAM" id="SSF103473">
    <property type="entry name" value="MFS general substrate transporter"/>
    <property type="match status" value="1"/>
</dbReference>
<accession>A0A9P8JYF2</accession>
<feature type="transmembrane region" description="Helical" evidence="8">
    <location>
        <begin position="65"/>
        <end position="82"/>
    </location>
</feature>
<keyword evidence="4 8" id="KW-1133">Transmembrane helix</keyword>